<sequence length="198" mass="21429">MVPGPHFQAPLGETPVEITALQGQPGEFAAQGIVGRVTQHVPFLLRIGLDGLGKGRVLGGRAFHREIQLLDAHRLAPVDFQVDMGRRLGIVETHGQTGVVVAEGAQRLGDEATDLGLEAFGLVLGLVQTIEIDFDVVGQLSLDAFDRGIQRQGRHCHDKAQDPGPEAYEHAIIHDSEVFLTSRDYRRASSWALNASCV</sequence>
<comment type="caution">
    <text evidence="1">The sequence shown here is derived from an EMBL/GenBank/DDBJ whole genome shotgun (WGS) entry which is preliminary data.</text>
</comment>
<evidence type="ECO:0000313" key="2">
    <source>
        <dbReference type="Proteomes" id="UP000092504"/>
    </source>
</evidence>
<accession>A0A1B8P2C4</accession>
<evidence type="ECO:0000313" key="1">
    <source>
        <dbReference type="EMBL" id="OBX36392.1"/>
    </source>
</evidence>
<dbReference type="Proteomes" id="UP000092504">
    <property type="component" value="Unassembled WGS sequence"/>
</dbReference>
<dbReference type="EMBL" id="MAJD01000001">
    <property type="protein sequence ID" value="OBX36392.1"/>
    <property type="molecule type" value="Genomic_DNA"/>
</dbReference>
<proteinExistence type="predicted"/>
<protein>
    <submittedName>
        <fullName evidence="1">Uncharacterized protein</fullName>
    </submittedName>
</protein>
<reference evidence="1 2" key="1">
    <citation type="submission" date="2016-06" db="EMBL/GenBank/DDBJ databases">
        <title>Genome sequence of halotolerant plant growth promoting strain of Halomonas elongata HEK1 isolated from salterns of Rann of Kutch, Gujarat, India.</title>
        <authorList>
            <person name="Gaba S."/>
            <person name="Singh R.N."/>
            <person name="Abrol S."/>
            <person name="Kaushik R."/>
            <person name="Saxena A.K."/>
        </authorList>
    </citation>
    <scope>NUCLEOTIDE SEQUENCE [LARGE SCALE GENOMIC DNA]</scope>
    <source>
        <strain evidence="1 2">HEK1</strain>
    </source>
</reference>
<dbReference type="AlphaFoldDB" id="A0A1B8P2C4"/>
<organism evidence="1 2">
    <name type="scientific">Halomonas elongata</name>
    <dbReference type="NCBI Taxonomy" id="2746"/>
    <lineage>
        <taxon>Bacteria</taxon>
        <taxon>Pseudomonadati</taxon>
        <taxon>Pseudomonadota</taxon>
        <taxon>Gammaproteobacteria</taxon>
        <taxon>Oceanospirillales</taxon>
        <taxon>Halomonadaceae</taxon>
        <taxon>Halomonas</taxon>
    </lineage>
</organism>
<gene>
    <name evidence="1" type="ORF">A8U91_00734</name>
</gene>
<name>A0A1B8P2C4_HALEL</name>